<feature type="region of interest" description="Disordered" evidence="3">
    <location>
        <begin position="160"/>
        <end position="181"/>
    </location>
</feature>
<proteinExistence type="predicted"/>
<dbReference type="Pfam" id="PF13185">
    <property type="entry name" value="GAF_2"/>
    <property type="match status" value="1"/>
</dbReference>
<evidence type="ECO:0000259" key="4">
    <source>
        <dbReference type="PROSITE" id="PS50921"/>
    </source>
</evidence>
<feature type="domain" description="ANTAR" evidence="4">
    <location>
        <begin position="165"/>
        <end position="226"/>
    </location>
</feature>
<dbReference type="OrthoDB" id="7466251at2"/>
<dbReference type="InterPro" id="IPR003018">
    <property type="entry name" value="GAF"/>
</dbReference>
<dbReference type="Gene3D" id="1.10.10.10">
    <property type="entry name" value="Winged helix-like DNA-binding domain superfamily/Winged helix DNA-binding domain"/>
    <property type="match status" value="1"/>
</dbReference>
<dbReference type="SMART" id="SM01012">
    <property type="entry name" value="ANTAR"/>
    <property type="match status" value="1"/>
</dbReference>
<comment type="caution">
    <text evidence="5">The sequence shown here is derived from an EMBL/GenBank/DDBJ whole genome shotgun (WGS) entry which is preliminary data.</text>
</comment>
<evidence type="ECO:0000313" key="5">
    <source>
        <dbReference type="EMBL" id="RFA16762.1"/>
    </source>
</evidence>
<evidence type="ECO:0000256" key="2">
    <source>
        <dbReference type="ARBA" id="ARBA00023163"/>
    </source>
</evidence>
<sequence length="236" mass="24810">MAGTDDGPLDASATPRPAPAPPPDWQHQLLRPFLTALPITGLSLSVTGSSGQESTLSESDATATRLSELQFARGQGPHWEALRTGRPVLVPDVSASAADWPLFGEALAGLPVGAIFAFPLRIGAVVVGVVDLYSSAIGTLTERQVFTATGLAQAATGEAVRRATESANDDDTLSSSPVPETRREVQQATGMILAQLDVSATDAFYRLRMHAFSTGRSIQSVAADVIARALDFRELE</sequence>
<dbReference type="AlphaFoldDB" id="A0A3E0W370"/>
<dbReference type="SUPFAM" id="SSF55781">
    <property type="entry name" value="GAF domain-like"/>
    <property type="match status" value="1"/>
</dbReference>
<dbReference type="Proteomes" id="UP000256709">
    <property type="component" value="Unassembled WGS sequence"/>
</dbReference>
<name>A0A3E0W370_9MICO</name>
<dbReference type="EMBL" id="NBXA01000002">
    <property type="protein sequence ID" value="RFA16762.1"/>
    <property type="molecule type" value="Genomic_DNA"/>
</dbReference>
<gene>
    <name evidence="5" type="ORF">B7R21_01200</name>
</gene>
<evidence type="ECO:0000256" key="1">
    <source>
        <dbReference type="ARBA" id="ARBA00023015"/>
    </source>
</evidence>
<feature type="region of interest" description="Disordered" evidence="3">
    <location>
        <begin position="1"/>
        <end position="25"/>
    </location>
</feature>
<dbReference type="InterPro" id="IPR029016">
    <property type="entry name" value="GAF-like_dom_sf"/>
</dbReference>
<dbReference type="Pfam" id="PF03861">
    <property type="entry name" value="ANTAR"/>
    <property type="match status" value="1"/>
</dbReference>
<evidence type="ECO:0000313" key="6">
    <source>
        <dbReference type="Proteomes" id="UP000256709"/>
    </source>
</evidence>
<dbReference type="RefSeq" id="WP_116281428.1">
    <property type="nucleotide sequence ID" value="NZ_NBXA01000002.1"/>
</dbReference>
<reference evidence="5 6" key="1">
    <citation type="submission" date="2017-04" db="EMBL/GenBank/DDBJ databases">
        <title>Comparative genome analysis of Subtercola boreus.</title>
        <authorList>
            <person name="Cho Y.-J."/>
            <person name="Cho A."/>
            <person name="Kim O.-S."/>
            <person name="Lee J.-I."/>
        </authorList>
    </citation>
    <scope>NUCLEOTIDE SEQUENCE [LARGE SCALE GENOMIC DNA]</scope>
    <source>
        <strain evidence="5 6">P27444</strain>
    </source>
</reference>
<evidence type="ECO:0000256" key="3">
    <source>
        <dbReference type="SAM" id="MobiDB-lite"/>
    </source>
</evidence>
<keyword evidence="2" id="KW-0804">Transcription</keyword>
<dbReference type="PROSITE" id="PS50921">
    <property type="entry name" value="ANTAR"/>
    <property type="match status" value="1"/>
</dbReference>
<organism evidence="5 6">
    <name type="scientific">Subtercola boreus</name>
    <dbReference type="NCBI Taxonomy" id="120213"/>
    <lineage>
        <taxon>Bacteria</taxon>
        <taxon>Bacillati</taxon>
        <taxon>Actinomycetota</taxon>
        <taxon>Actinomycetes</taxon>
        <taxon>Micrococcales</taxon>
        <taxon>Microbacteriaceae</taxon>
        <taxon>Subtercola</taxon>
    </lineage>
</organism>
<dbReference type="InterPro" id="IPR036388">
    <property type="entry name" value="WH-like_DNA-bd_sf"/>
</dbReference>
<dbReference type="GO" id="GO:0003723">
    <property type="term" value="F:RNA binding"/>
    <property type="evidence" value="ECO:0007669"/>
    <property type="project" value="InterPro"/>
</dbReference>
<dbReference type="InterPro" id="IPR005561">
    <property type="entry name" value="ANTAR"/>
</dbReference>
<keyword evidence="1" id="KW-0805">Transcription regulation</keyword>
<dbReference type="Gene3D" id="3.30.450.40">
    <property type="match status" value="1"/>
</dbReference>
<accession>A0A3E0W370</accession>
<protein>
    <recommendedName>
        <fullName evidence="4">ANTAR domain-containing protein</fullName>
    </recommendedName>
</protein>